<name>A0A2W5UTT9_9BACT</name>
<comment type="caution">
    <text evidence="1">The sequence shown here is derived from an EMBL/GenBank/DDBJ whole genome shotgun (WGS) entry which is preliminary data.</text>
</comment>
<proteinExistence type="predicted"/>
<protein>
    <submittedName>
        <fullName evidence="1">Uncharacterized protein</fullName>
    </submittedName>
</protein>
<dbReference type="Proteomes" id="UP000249061">
    <property type="component" value="Unassembled WGS sequence"/>
</dbReference>
<sequence length="95" mass="10486">MGACTDQPLTPGVTRVGESTNFEFPITSRIDDELTLEVWPLGPPFVTHGNRPLAPRSTQRYVAHFEPKVPGPVSTHFVVRIADWSTELTVEALAE</sequence>
<reference evidence="1 2" key="1">
    <citation type="submission" date="2017-08" db="EMBL/GenBank/DDBJ databases">
        <title>Infants hospitalized years apart are colonized by the same room-sourced microbial strains.</title>
        <authorList>
            <person name="Brooks B."/>
            <person name="Olm M.R."/>
            <person name="Firek B.A."/>
            <person name="Baker R."/>
            <person name="Thomas B.C."/>
            <person name="Morowitz M.J."/>
            <person name="Banfield J.F."/>
        </authorList>
    </citation>
    <scope>NUCLEOTIDE SEQUENCE [LARGE SCALE GENOMIC DNA]</scope>
    <source>
        <strain evidence="1">S2_003_000_R2_14</strain>
    </source>
</reference>
<dbReference type="AlphaFoldDB" id="A0A2W5UTT9"/>
<gene>
    <name evidence="1" type="ORF">DI536_29770</name>
</gene>
<dbReference type="EMBL" id="QFQP01000036">
    <property type="protein sequence ID" value="PZR06704.1"/>
    <property type="molecule type" value="Genomic_DNA"/>
</dbReference>
<evidence type="ECO:0000313" key="1">
    <source>
        <dbReference type="EMBL" id="PZR06704.1"/>
    </source>
</evidence>
<accession>A0A2W5UTT9</accession>
<evidence type="ECO:0000313" key="2">
    <source>
        <dbReference type="Proteomes" id="UP000249061"/>
    </source>
</evidence>
<organism evidence="1 2">
    <name type="scientific">Archangium gephyra</name>
    <dbReference type="NCBI Taxonomy" id="48"/>
    <lineage>
        <taxon>Bacteria</taxon>
        <taxon>Pseudomonadati</taxon>
        <taxon>Myxococcota</taxon>
        <taxon>Myxococcia</taxon>
        <taxon>Myxococcales</taxon>
        <taxon>Cystobacterineae</taxon>
        <taxon>Archangiaceae</taxon>
        <taxon>Archangium</taxon>
    </lineage>
</organism>